<keyword evidence="5" id="KW-1185">Reference proteome</keyword>
<dbReference type="EMBL" id="ASHX02000001">
    <property type="protein sequence ID" value="OEJ96018.1"/>
    <property type="molecule type" value="Genomic_DNA"/>
</dbReference>
<dbReference type="AlphaFoldDB" id="A0A1D3DUL4"/>
<dbReference type="InterPro" id="IPR029057">
    <property type="entry name" value="PRTase-like"/>
</dbReference>
<evidence type="ECO:0000259" key="3">
    <source>
        <dbReference type="Pfam" id="PF00156"/>
    </source>
</evidence>
<name>A0A1D3DUL4_9ACTN</name>
<feature type="region of interest" description="Disordered" evidence="2">
    <location>
        <begin position="245"/>
        <end position="280"/>
    </location>
</feature>
<feature type="domain" description="Phosphoribosyltransferase" evidence="3">
    <location>
        <begin position="195"/>
        <end position="231"/>
    </location>
</feature>
<dbReference type="RefSeq" id="WP_028964193.1">
    <property type="nucleotide sequence ID" value="NZ_ASHX02000001.1"/>
</dbReference>
<comment type="caution">
    <text evidence="4">The sequence shown here is derived from an EMBL/GenBank/DDBJ whole genome shotgun (WGS) entry which is preliminary data.</text>
</comment>
<proteinExistence type="inferred from homology"/>
<dbReference type="SUPFAM" id="SSF53271">
    <property type="entry name" value="PRTase-like"/>
    <property type="match status" value="1"/>
</dbReference>
<dbReference type="InterPro" id="IPR051910">
    <property type="entry name" value="ComF/GntX_DNA_util-trans"/>
</dbReference>
<accession>A0A1D3DUL4</accession>
<dbReference type="InterPro" id="IPR000836">
    <property type="entry name" value="PRTase_dom"/>
</dbReference>
<sequence length="304" mass="30138">MRGWWQEITGLVLPVACAGCGRPRAVLCDACTRTLHGRQPVRVRPEPEPAGLPAVRAAAPYADAVRAALLAHKERGALALAVPLGAALAGAVRAAAAGGAAASGGTGVGGAGVGVGARPLVLVPVPSARRAVRARGHDAVRRVAVAAARELRSGGAAVRVAPVLRQRRAVADQAGLDARRRQANMAGALEVLPGGARLLEGARVVLVDDLMTTGASLAEAARALDEARVVRVSGEAGAAGVVRVSGGTDAGNGGDSHGVPETFSGPGVTSGPGRGELPRGDHGSVLIGAAVVAASPKAFGINRN</sequence>
<gene>
    <name evidence="4" type="ORF">J116_017615</name>
</gene>
<evidence type="ECO:0000313" key="5">
    <source>
        <dbReference type="Proteomes" id="UP000095329"/>
    </source>
</evidence>
<comment type="similarity">
    <text evidence="1">Belongs to the ComF/GntX family.</text>
</comment>
<evidence type="ECO:0000313" key="4">
    <source>
        <dbReference type="EMBL" id="OEJ96018.1"/>
    </source>
</evidence>
<dbReference type="PANTHER" id="PTHR47505:SF1">
    <property type="entry name" value="DNA UTILIZATION PROTEIN YHGH"/>
    <property type="match status" value="1"/>
</dbReference>
<dbReference type="STRING" id="1306406.J116_017615"/>
<organism evidence="4 5">
    <name type="scientific">Streptomyces thermolilacinus SPC6</name>
    <dbReference type="NCBI Taxonomy" id="1306406"/>
    <lineage>
        <taxon>Bacteria</taxon>
        <taxon>Bacillati</taxon>
        <taxon>Actinomycetota</taxon>
        <taxon>Actinomycetes</taxon>
        <taxon>Kitasatosporales</taxon>
        <taxon>Streptomycetaceae</taxon>
        <taxon>Streptomyces</taxon>
    </lineage>
</organism>
<dbReference type="Proteomes" id="UP000095329">
    <property type="component" value="Unassembled WGS sequence"/>
</dbReference>
<dbReference type="Gene3D" id="3.40.50.2020">
    <property type="match status" value="1"/>
</dbReference>
<dbReference type="Pfam" id="PF00156">
    <property type="entry name" value="Pribosyltran"/>
    <property type="match status" value="1"/>
</dbReference>
<evidence type="ECO:0000256" key="1">
    <source>
        <dbReference type="ARBA" id="ARBA00008007"/>
    </source>
</evidence>
<dbReference type="PANTHER" id="PTHR47505">
    <property type="entry name" value="DNA UTILIZATION PROTEIN YHGH"/>
    <property type="match status" value="1"/>
</dbReference>
<protein>
    <recommendedName>
        <fullName evidence="3">Phosphoribosyltransferase domain-containing protein</fullName>
    </recommendedName>
</protein>
<reference evidence="4 5" key="1">
    <citation type="journal article" date="2013" name="Genome Announc.">
        <title>Genome Sequence of Streptomyces violaceusniger Strain SPC6, a Halotolerant Streptomycete That Exhibits Rapid Growth and Development.</title>
        <authorList>
            <person name="Chen X."/>
            <person name="Zhang B."/>
            <person name="Zhang W."/>
            <person name="Wu X."/>
            <person name="Zhang M."/>
            <person name="Chen T."/>
            <person name="Liu G."/>
            <person name="Dyson P."/>
        </authorList>
    </citation>
    <scope>NUCLEOTIDE SEQUENCE [LARGE SCALE GENOMIC DNA]</scope>
    <source>
        <strain evidence="4 5">SPC6</strain>
    </source>
</reference>
<dbReference type="CDD" id="cd06223">
    <property type="entry name" value="PRTases_typeI"/>
    <property type="match status" value="1"/>
</dbReference>
<dbReference type="OrthoDB" id="5244859at2"/>
<evidence type="ECO:0000256" key="2">
    <source>
        <dbReference type="SAM" id="MobiDB-lite"/>
    </source>
</evidence>